<sequence length="381" mass="44426">MYDVGYLTDKHRLPVKYLIRFKCVCKSWFSLISDHNFANSHFELTAESHTRRILSISSHSPLEFRSIDFESSSLNNHWASLNLNFSLPQSYFTPDIRGSCRGFIFLHCSSNICIWNPSTRFHKQIPLSPFDTKLKEYHFDHLYGFGYDRSRDDYLVVSLSYDPTMDDISPNFEFFSVRDNTWKQIGMEDTHFAYMISTNDHRKIGVLFNEAIYWLAFRYDLKVFVIVAFDLMERKLLDMPTLPDDFIHQTSDCGLWVFGEFLSLWTLEDHNKFQMWVMKDSKLHSSWTKTLILQIDAVIPKFSPICSTKNGDIIGTDGGSGLVKYNNDKVQLLDYHSYYNNSVGSKVAMYTESLLSLPAVHEQVQKDDTNKKNKEKEGFVL</sequence>
<evidence type="ECO:0000259" key="2">
    <source>
        <dbReference type="Pfam" id="PF08268"/>
    </source>
</evidence>
<dbReference type="Proteomes" id="UP000002051">
    <property type="component" value="Chromosome 4"/>
</dbReference>
<dbReference type="PaxDb" id="3880-AES92018"/>
<dbReference type="InterPro" id="IPR011043">
    <property type="entry name" value="Gal_Oxase/kelch_b-propeller"/>
</dbReference>
<protein>
    <submittedName>
        <fullName evidence="3">F-box protein interaction domain protein</fullName>
    </submittedName>
</protein>
<dbReference type="PANTHER" id="PTHR31672">
    <property type="entry name" value="BNACNNG10540D PROTEIN"/>
    <property type="match status" value="1"/>
</dbReference>
<gene>
    <name evidence="3" type="ordered locus">MTR_4g122850</name>
</gene>
<dbReference type="SUPFAM" id="SSF81383">
    <property type="entry name" value="F-box domain"/>
    <property type="match status" value="1"/>
</dbReference>
<evidence type="ECO:0000313" key="3">
    <source>
        <dbReference type="EMBL" id="AES92018.1"/>
    </source>
</evidence>
<dbReference type="InterPro" id="IPR001810">
    <property type="entry name" value="F-box_dom"/>
</dbReference>
<evidence type="ECO:0000259" key="1">
    <source>
        <dbReference type="Pfam" id="PF00646"/>
    </source>
</evidence>
<dbReference type="STRING" id="3880.G7JPY9"/>
<reference evidence="4" key="3">
    <citation type="submission" date="2015-04" db="UniProtKB">
        <authorList>
            <consortium name="EnsemblPlants"/>
        </authorList>
    </citation>
    <scope>IDENTIFICATION</scope>
    <source>
        <strain evidence="4">cv. Jemalong A17</strain>
    </source>
</reference>
<dbReference type="NCBIfam" id="TIGR01640">
    <property type="entry name" value="F_box_assoc_1"/>
    <property type="match status" value="1"/>
</dbReference>
<reference evidence="3 5" key="1">
    <citation type="journal article" date="2011" name="Nature">
        <title>The Medicago genome provides insight into the evolution of rhizobial symbioses.</title>
        <authorList>
            <person name="Young N.D."/>
            <person name="Debelle F."/>
            <person name="Oldroyd G.E."/>
            <person name="Geurts R."/>
            <person name="Cannon S.B."/>
            <person name="Udvardi M.K."/>
            <person name="Benedito V.A."/>
            <person name="Mayer K.F."/>
            <person name="Gouzy J."/>
            <person name="Schoof H."/>
            <person name="Van de Peer Y."/>
            <person name="Proost S."/>
            <person name="Cook D.R."/>
            <person name="Meyers B.C."/>
            <person name="Spannagl M."/>
            <person name="Cheung F."/>
            <person name="De Mita S."/>
            <person name="Krishnakumar V."/>
            <person name="Gundlach H."/>
            <person name="Zhou S."/>
            <person name="Mudge J."/>
            <person name="Bharti A.K."/>
            <person name="Murray J.D."/>
            <person name="Naoumkina M.A."/>
            <person name="Rosen B."/>
            <person name="Silverstein K.A."/>
            <person name="Tang H."/>
            <person name="Rombauts S."/>
            <person name="Zhao P.X."/>
            <person name="Zhou P."/>
            <person name="Barbe V."/>
            <person name="Bardou P."/>
            <person name="Bechner M."/>
            <person name="Bellec A."/>
            <person name="Berger A."/>
            <person name="Berges H."/>
            <person name="Bidwell S."/>
            <person name="Bisseling T."/>
            <person name="Choisne N."/>
            <person name="Couloux A."/>
            <person name="Denny R."/>
            <person name="Deshpande S."/>
            <person name="Dai X."/>
            <person name="Doyle J.J."/>
            <person name="Dudez A.M."/>
            <person name="Farmer A.D."/>
            <person name="Fouteau S."/>
            <person name="Franken C."/>
            <person name="Gibelin C."/>
            <person name="Gish J."/>
            <person name="Goldstein S."/>
            <person name="Gonzalez A.J."/>
            <person name="Green P.J."/>
            <person name="Hallab A."/>
            <person name="Hartog M."/>
            <person name="Hua A."/>
            <person name="Humphray S.J."/>
            <person name="Jeong D.H."/>
            <person name="Jing Y."/>
            <person name="Jocker A."/>
            <person name="Kenton S.M."/>
            <person name="Kim D.J."/>
            <person name="Klee K."/>
            <person name="Lai H."/>
            <person name="Lang C."/>
            <person name="Lin S."/>
            <person name="Macmil S.L."/>
            <person name="Magdelenat G."/>
            <person name="Matthews L."/>
            <person name="McCorrison J."/>
            <person name="Monaghan E.L."/>
            <person name="Mun J.H."/>
            <person name="Najar F.Z."/>
            <person name="Nicholson C."/>
            <person name="Noirot C."/>
            <person name="O'Bleness M."/>
            <person name="Paule C.R."/>
            <person name="Poulain J."/>
            <person name="Prion F."/>
            <person name="Qin B."/>
            <person name="Qu C."/>
            <person name="Retzel E.F."/>
            <person name="Riddle C."/>
            <person name="Sallet E."/>
            <person name="Samain S."/>
            <person name="Samson N."/>
            <person name="Sanders I."/>
            <person name="Saurat O."/>
            <person name="Scarpelli C."/>
            <person name="Schiex T."/>
            <person name="Segurens B."/>
            <person name="Severin A.J."/>
            <person name="Sherrier D.J."/>
            <person name="Shi R."/>
            <person name="Sims S."/>
            <person name="Singer S.R."/>
            <person name="Sinharoy S."/>
            <person name="Sterck L."/>
            <person name="Viollet A."/>
            <person name="Wang B.B."/>
            <person name="Wang K."/>
            <person name="Wang M."/>
            <person name="Wang X."/>
            <person name="Warfsmann J."/>
            <person name="Weissenbach J."/>
            <person name="White D.D."/>
            <person name="White J.D."/>
            <person name="Wiley G.B."/>
            <person name="Wincker P."/>
            <person name="Xing Y."/>
            <person name="Yang L."/>
            <person name="Yao Z."/>
            <person name="Ying F."/>
            <person name="Zhai J."/>
            <person name="Zhou L."/>
            <person name="Zuber A."/>
            <person name="Denarie J."/>
            <person name="Dixon R.A."/>
            <person name="May G.D."/>
            <person name="Schwartz D.C."/>
            <person name="Rogers J."/>
            <person name="Quetier F."/>
            <person name="Town C.D."/>
            <person name="Roe B.A."/>
        </authorList>
    </citation>
    <scope>NUCLEOTIDE SEQUENCE [LARGE SCALE GENOMIC DNA]</scope>
    <source>
        <strain evidence="3">A17</strain>
        <strain evidence="4 5">cv. Jemalong A17</strain>
    </source>
</reference>
<dbReference type="InterPro" id="IPR036047">
    <property type="entry name" value="F-box-like_dom_sf"/>
</dbReference>
<organism evidence="3 5">
    <name type="scientific">Medicago truncatula</name>
    <name type="common">Barrel medic</name>
    <name type="synonym">Medicago tribuloides</name>
    <dbReference type="NCBI Taxonomy" id="3880"/>
    <lineage>
        <taxon>Eukaryota</taxon>
        <taxon>Viridiplantae</taxon>
        <taxon>Streptophyta</taxon>
        <taxon>Embryophyta</taxon>
        <taxon>Tracheophyta</taxon>
        <taxon>Spermatophyta</taxon>
        <taxon>Magnoliopsida</taxon>
        <taxon>eudicotyledons</taxon>
        <taxon>Gunneridae</taxon>
        <taxon>Pentapetalae</taxon>
        <taxon>rosids</taxon>
        <taxon>fabids</taxon>
        <taxon>Fabales</taxon>
        <taxon>Fabaceae</taxon>
        <taxon>Papilionoideae</taxon>
        <taxon>50 kb inversion clade</taxon>
        <taxon>NPAAA clade</taxon>
        <taxon>Hologalegina</taxon>
        <taxon>IRL clade</taxon>
        <taxon>Trifolieae</taxon>
        <taxon>Medicago</taxon>
    </lineage>
</organism>
<proteinExistence type="predicted"/>
<dbReference type="AlphaFoldDB" id="G7JPY9"/>
<dbReference type="Pfam" id="PF00646">
    <property type="entry name" value="F-box"/>
    <property type="match status" value="1"/>
</dbReference>
<dbReference type="EnsemblPlants" id="AES92018">
    <property type="protein sequence ID" value="AES92018"/>
    <property type="gene ID" value="MTR_4g122850"/>
</dbReference>
<dbReference type="PANTHER" id="PTHR31672:SF13">
    <property type="entry name" value="F-BOX PROTEIN CPR30-LIKE"/>
    <property type="match status" value="1"/>
</dbReference>
<dbReference type="InterPro" id="IPR013187">
    <property type="entry name" value="F-box-assoc_dom_typ3"/>
</dbReference>
<dbReference type="HOGENOM" id="CLU_027176_3_0_1"/>
<dbReference type="Pfam" id="PF08268">
    <property type="entry name" value="FBA_3"/>
    <property type="match status" value="1"/>
</dbReference>
<dbReference type="InterPro" id="IPR050796">
    <property type="entry name" value="SCF_F-box_component"/>
</dbReference>
<dbReference type="InterPro" id="IPR017451">
    <property type="entry name" value="F-box-assoc_interact_dom"/>
</dbReference>
<keyword evidence="5" id="KW-1185">Reference proteome</keyword>
<feature type="domain" description="F-box associated beta-propeller type 3" evidence="2">
    <location>
        <begin position="54"/>
        <end position="293"/>
    </location>
</feature>
<dbReference type="SUPFAM" id="SSF50965">
    <property type="entry name" value="Galactose oxidase, central domain"/>
    <property type="match status" value="1"/>
</dbReference>
<accession>G7JPY9</accession>
<dbReference type="EMBL" id="CM001220">
    <property type="protein sequence ID" value="AES92018.1"/>
    <property type="molecule type" value="Genomic_DNA"/>
</dbReference>
<evidence type="ECO:0000313" key="4">
    <source>
        <dbReference type="EnsemblPlants" id="AES92018"/>
    </source>
</evidence>
<feature type="domain" description="F-box" evidence="1">
    <location>
        <begin position="12"/>
        <end position="37"/>
    </location>
</feature>
<name>G7JPY9_MEDTR</name>
<reference evidence="3 5" key="2">
    <citation type="journal article" date="2014" name="BMC Genomics">
        <title>An improved genome release (version Mt4.0) for the model legume Medicago truncatula.</title>
        <authorList>
            <person name="Tang H."/>
            <person name="Krishnakumar V."/>
            <person name="Bidwell S."/>
            <person name="Rosen B."/>
            <person name="Chan A."/>
            <person name="Zhou S."/>
            <person name="Gentzbittel L."/>
            <person name="Childs K.L."/>
            <person name="Yandell M."/>
            <person name="Gundlach H."/>
            <person name="Mayer K.F."/>
            <person name="Schwartz D.C."/>
            <person name="Town C.D."/>
        </authorList>
    </citation>
    <scope>GENOME REANNOTATION</scope>
    <source>
        <strain evidence="4 5">cv. Jemalong A17</strain>
    </source>
</reference>
<evidence type="ECO:0000313" key="5">
    <source>
        <dbReference type="Proteomes" id="UP000002051"/>
    </source>
</evidence>